<reference evidence="7 8" key="1">
    <citation type="submission" date="2024-01" db="EMBL/GenBank/DDBJ databases">
        <title>The genomes of 5 underutilized Papilionoideae crops provide insights into root nodulation and disease resistance.</title>
        <authorList>
            <person name="Yuan L."/>
        </authorList>
    </citation>
    <scope>NUCLEOTIDE SEQUENCE [LARGE SCALE GENOMIC DNA]</scope>
    <source>
        <strain evidence="7">LY-2023</strain>
        <tissue evidence="7">Leaf</tissue>
    </source>
</reference>
<evidence type="ECO:0000256" key="2">
    <source>
        <dbReference type="ARBA" id="ARBA00023015"/>
    </source>
</evidence>
<evidence type="ECO:0000313" key="7">
    <source>
        <dbReference type="EMBL" id="KAK7310155.1"/>
    </source>
</evidence>
<accession>A0AAN9K3C9</accession>
<gene>
    <name evidence="7" type="ORF">RJT34_07469</name>
</gene>
<dbReference type="GO" id="GO:0003677">
    <property type="term" value="F:DNA binding"/>
    <property type="evidence" value="ECO:0007669"/>
    <property type="project" value="UniProtKB-KW"/>
</dbReference>
<dbReference type="InterPro" id="IPR015300">
    <property type="entry name" value="DNA-bd_pseudobarrel_sf"/>
</dbReference>
<keyword evidence="4" id="KW-0804">Transcription</keyword>
<dbReference type="SUPFAM" id="SSF101936">
    <property type="entry name" value="DNA-binding pseudobarrel domain"/>
    <property type="match status" value="1"/>
</dbReference>
<dbReference type="Proteomes" id="UP001359559">
    <property type="component" value="Unassembled WGS sequence"/>
</dbReference>
<comment type="subcellular location">
    <subcellularLocation>
        <location evidence="1">Nucleus</location>
    </subcellularLocation>
</comment>
<dbReference type="AlphaFoldDB" id="A0AAN9K3C9"/>
<keyword evidence="2" id="KW-0805">Transcription regulation</keyword>
<dbReference type="PROSITE" id="PS50863">
    <property type="entry name" value="B3"/>
    <property type="match status" value="1"/>
</dbReference>
<protein>
    <recommendedName>
        <fullName evidence="6">TF-B3 domain-containing protein</fullName>
    </recommendedName>
</protein>
<feature type="domain" description="TF-B3" evidence="6">
    <location>
        <begin position="89"/>
        <end position="143"/>
    </location>
</feature>
<dbReference type="Pfam" id="PF02362">
    <property type="entry name" value="B3"/>
    <property type="match status" value="1"/>
</dbReference>
<evidence type="ECO:0000313" key="8">
    <source>
        <dbReference type="Proteomes" id="UP001359559"/>
    </source>
</evidence>
<dbReference type="EMBL" id="JAYKXN010000002">
    <property type="protein sequence ID" value="KAK7310155.1"/>
    <property type="molecule type" value="Genomic_DNA"/>
</dbReference>
<name>A0AAN9K3C9_CLITE</name>
<evidence type="ECO:0000256" key="5">
    <source>
        <dbReference type="ARBA" id="ARBA00023242"/>
    </source>
</evidence>
<keyword evidence="8" id="KW-1185">Reference proteome</keyword>
<keyword evidence="3" id="KW-0238">DNA-binding</keyword>
<dbReference type="GO" id="GO:0005634">
    <property type="term" value="C:nucleus"/>
    <property type="evidence" value="ECO:0007669"/>
    <property type="project" value="UniProtKB-SubCell"/>
</dbReference>
<sequence>MGGTRSVGGTTGVGGTSDVGETIGMGGISGVGGTIGVGGTTGVKATKRTFLSLNVPRTLRGQEHVPKFLDVEMKMKEKNVCVQHEEKCWEVKVKCAPSGEYDRFTCGWSVFARQSQLQAGDVCVFEIIDPKVPLLKANIFKSISI</sequence>
<evidence type="ECO:0000259" key="6">
    <source>
        <dbReference type="PROSITE" id="PS50863"/>
    </source>
</evidence>
<evidence type="ECO:0000256" key="3">
    <source>
        <dbReference type="ARBA" id="ARBA00023125"/>
    </source>
</evidence>
<keyword evidence="5" id="KW-0539">Nucleus</keyword>
<evidence type="ECO:0000256" key="1">
    <source>
        <dbReference type="ARBA" id="ARBA00004123"/>
    </source>
</evidence>
<dbReference type="CDD" id="cd10017">
    <property type="entry name" value="B3_DNA"/>
    <property type="match status" value="1"/>
</dbReference>
<organism evidence="7 8">
    <name type="scientific">Clitoria ternatea</name>
    <name type="common">Butterfly pea</name>
    <dbReference type="NCBI Taxonomy" id="43366"/>
    <lineage>
        <taxon>Eukaryota</taxon>
        <taxon>Viridiplantae</taxon>
        <taxon>Streptophyta</taxon>
        <taxon>Embryophyta</taxon>
        <taxon>Tracheophyta</taxon>
        <taxon>Spermatophyta</taxon>
        <taxon>Magnoliopsida</taxon>
        <taxon>eudicotyledons</taxon>
        <taxon>Gunneridae</taxon>
        <taxon>Pentapetalae</taxon>
        <taxon>rosids</taxon>
        <taxon>fabids</taxon>
        <taxon>Fabales</taxon>
        <taxon>Fabaceae</taxon>
        <taxon>Papilionoideae</taxon>
        <taxon>50 kb inversion clade</taxon>
        <taxon>NPAAA clade</taxon>
        <taxon>indigoferoid/millettioid clade</taxon>
        <taxon>Phaseoleae</taxon>
        <taxon>Clitoria</taxon>
    </lineage>
</organism>
<evidence type="ECO:0000256" key="4">
    <source>
        <dbReference type="ARBA" id="ARBA00023163"/>
    </source>
</evidence>
<dbReference type="Gene3D" id="2.40.330.10">
    <property type="entry name" value="DNA-binding pseudobarrel domain"/>
    <property type="match status" value="1"/>
</dbReference>
<comment type="caution">
    <text evidence="7">The sequence shown here is derived from an EMBL/GenBank/DDBJ whole genome shotgun (WGS) entry which is preliminary data.</text>
</comment>
<dbReference type="InterPro" id="IPR003340">
    <property type="entry name" value="B3_DNA-bd"/>
</dbReference>
<proteinExistence type="predicted"/>